<dbReference type="OrthoDB" id="45342at2759"/>
<organism evidence="7 8">
    <name type="scientific">Pythium oligandrum</name>
    <name type="common">Mycoparasitic fungus</name>
    <dbReference type="NCBI Taxonomy" id="41045"/>
    <lineage>
        <taxon>Eukaryota</taxon>
        <taxon>Sar</taxon>
        <taxon>Stramenopiles</taxon>
        <taxon>Oomycota</taxon>
        <taxon>Peronosporomycetes</taxon>
        <taxon>Pythiales</taxon>
        <taxon>Pythiaceae</taxon>
        <taxon>Pythium</taxon>
    </lineage>
</organism>
<sequence>MPALHVDLSQVDSATLATTGAIALGLLYAGRLLLQNDTRNNGPTPRPIHWPESTLPVLGNILDIAKGDMLHHWILEQNLKFKGEPWHMKIPGAGMPRIMLFTPEAYEEVTTTQFDNFIKGQFQLERIEHLLGRGLVASDGERWHRQRKAGVKFFSAKTLRAFMTQAMKKNMGQLQTVLDTTMQTGGKIDLLKLFHDFTIQTFMEMGLGIKLQWIGSKEPHPFEVAVDRGTMLANRRFRVPSFVWKMERWLNIGHEKEMAQHLDTIYTWMNRVVQESLERVTSRRAHQDNARDTSNAEVKSVVELFVEQSSEDAEGLRPEDLVEFILTFVLAARDTTAVTLSWMLYALSINPHVEEALRDELAQKIDVDKDTYLTTEHVRSLTFLEATIKETLRLYPAVPYTMREAVNDTFLCGDIYVKKGQVVGLSAYSMGRNPMIWGLDVNEFKPERWIDQKTGELINIPASKFFSFSAGPRTCIGMTLAMMEVRVITANLLRKYRFTIDPSNDGSYVPAIGLNMKHPLLASVRSAE</sequence>
<evidence type="ECO:0000256" key="3">
    <source>
        <dbReference type="ARBA" id="ARBA00023002"/>
    </source>
</evidence>
<evidence type="ECO:0008006" key="9">
    <source>
        <dbReference type="Google" id="ProtNLM"/>
    </source>
</evidence>
<evidence type="ECO:0000256" key="5">
    <source>
        <dbReference type="PIRSR" id="PIRSR602401-1"/>
    </source>
</evidence>
<dbReference type="GO" id="GO:0005506">
    <property type="term" value="F:iron ion binding"/>
    <property type="evidence" value="ECO:0007669"/>
    <property type="project" value="InterPro"/>
</dbReference>
<dbReference type="AlphaFoldDB" id="A0A8K1FPG2"/>
<name>A0A8K1FPG2_PYTOL</name>
<keyword evidence="4 5" id="KW-0408">Iron</keyword>
<keyword evidence="3 6" id="KW-0560">Oxidoreductase</keyword>
<protein>
    <recommendedName>
        <fullName evidence="9">Cytochrome P450</fullName>
    </recommendedName>
</protein>
<evidence type="ECO:0000313" key="8">
    <source>
        <dbReference type="Proteomes" id="UP000794436"/>
    </source>
</evidence>
<dbReference type="GO" id="GO:0004497">
    <property type="term" value="F:monooxygenase activity"/>
    <property type="evidence" value="ECO:0007669"/>
    <property type="project" value="UniProtKB-KW"/>
</dbReference>
<dbReference type="InterPro" id="IPR036396">
    <property type="entry name" value="Cyt_P450_sf"/>
</dbReference>
<dbReference type="EMBL" id="SPLM01000037">
    <property type="protein sequence ID" value="TMW65593.1"/>
    <property type="molecule type" value="Genomic_DNA"/>
</dbReference>
<dbReference type="PANTHER" id="PTHR24296">
    <property type="entry name" value="CYTOCHROME P450"/>
    <property type="match status" value="1"/>
</dbReference>
<evidence type="ECO:0000256" key="6">
    <source>
        <dbReference type="RuleBase" id="RU000461"/>
    </source>
</evidence>
<proteinExistence type="inferred from homology"/>
<keyword evidence="2 5" id="KW-0479">Metal-binding</keyword>
<dbReference type="Gene3D" id="1.10.630.10">
    <property type="entry name" value="Cytochrome P450"/>
    <property type="match status" value="1"/>
</dbReference>
<keyword evidence="6" id="KW-0503">Monooxygenase</keyword>
<dbReference type="GO" id="GO:0006629">
    <property type="term" value="P:lipid metabolic process"/>
    <property type="evidence" value="ECO:0007669"/>
    <property type="project" value="UniProtKB-ARBA"/>
</dbReference>
<dbReference type="PRINTS" id="PR00385">
    <property type="entry name" value="P450"/>
</dbReference>
<dbReference type="PROSITE" id="PS00086">
    <property type="entry name" value="CYTOCHROME_P450"/>
    <property type="match status" value="1"/>
</dbReference>
<accession>A0A8K1FPG2</accession>
<dbReference type="SUPFAM" id="SSF48264">
    <property type="entry name" value="Cytochrome P450"/>
    <property type="match status" value="1"/>
</dbReference>
<dbReference type="InterPro" id="IPR001128">
    <property type="entry name" value="Cyt_P450"/>
</dbReference>
<dbReference type="PRINTS" id="PR00463">
    <property type="entry name" value="EP450I"/>
</dbReference>
<evidence type="ECO:0000313" key="7">
    <source>
        <dbReference type="EMBL" id="TMW65593.1"/>
    </source>
</evidence>
<evidence type="ECO:0000256" key="1">
    <source>
        <dbReference type="ARBA" id="ARBA00010617"/>
    </source>
</evidence>
<dbReference type="InterPro" id="IPR017972">
    <property type="entry name" value="Cyt_P450_CS"/>
</dbReference>
<comment type="similarity">
    <text evidence="1 6">Belongs to the cytochrome P450 family.</text>
</comment>
<keyword evidence="8" id="KW-1185">Reference proteome</keyword>
<dbReference type="Pfam" id="PF00067">
    <property type="entry name" value="p450"/>
    <property type="match status" value="1"/>
</dbReference>
<dbReference type="Proteomes" id="UP000794436">
    <property type="component" value="Unassembled WGS sequence"/>
</dbReference>
<gene>
    <name evidence="7" type="ORF">Poli38472_008235</name>
</gene>
<dbReference type="GO" id="GO:0016705">
    <property type="term" value="F:oxidoreductase activity, acting on paired donors, with incorporation or reduction of molecular oxygen"/>
    <property type="evidence" value="ECO:0007669"/>
    <property type="project" value="InterPro"/>
</dbReference>
<keyword evidence="5 6" id="KW-0349">Heme</keyword>
<evidence type="ECO:0000256" key="4">
    <source>
        <dbReference type="ARBA" id="ARBA00023004"/>
    </source>
</evidence>
<dbReference type="InterPro" id="IPR002401">
    <property type="entry name" value="Cyt_P450_E_grp-I"/>
</dbReference>
<evidence type="ECO:0000256" key="2">
    <source>
        <dbReference type="ARBA" id="ARBA00022723"/>
    </source>
</evidence>
<comment type="caution">
    <text evidence="7">The sequence shown here is derived from an EMBL/GenBank/DDBJ whole genome shotgun (WGS) entry which is preliminary data.</text>
</comment>
<feature type="binding site" description="axial binding residue" evidence="5">
    <location>
        <position position="475"/>
    </location>
    <ligand>
        <name>heme</name>
        <dbReference type="ChEBI" id="CHEBI:30413"/>
    </ligand>
    <ligandPart>
        <name>Fe</name>
        <dbReference type="ChEBI" id="CHEBI:18248"/>
    </ligandPart>
</feature>
<dbReference type="GO" id="GO:0020037">
    <property type="term" value="F:heme binding"/>
    <property type="evidence" value="ECO:0007669"/>
    <property type="project" value="InterPro"/>
</dbReference>
<comment type="cofactor">
    <cofactor evidence="5">
        <name>heme</name>
        <dbReference type="ChEBI" id="CHEBI:30413"/>
    </cofactor>
</comment>
<reference evidence="7" key="1">
    <citation type="submission" date="2019-03" db="EMBL/GenBank/DDBJ databases">
        <title>Long read genome sequence of the mycoparasitic Pythium oligandrum ATCC 38472 isolated from sugarbeet rhizosphere.</title>
        <authorList>
            <person name="Gaulin E."/>
        </authorList>
    </citation>
    <scope>NUCLEOTIDE SEQUENCE</scope>
    <source>
        <strain evidence="7">ATCC 38472_TT</strain>
    </source>
</reference>